<keyword evidence="2" id="KW-1185">Reference proteome</keyword>
<dbReference type="Proteomes" id="UP000192343">
    <property type="component" value="Unassembled WGS sequence"/>
</dbReference>
<comment type="caution">
    <text evidence="1">The sequence shown here is derived from an EMBL/GenBank/DDBJ whole genome shotgun (WGS) entry which is preliminary data.</text>
</comment>
<dbReference type="InterPro" id="IPR018755">
    <property type="entry name" value="Phage_Mu_Gp48"/>
</dbReference>
<dbReference type="Pfam" id="PF10076">
    <property type="entry name" value="Phage_Mu_Gp48"/>
    <property type="match status" value="1"/>
</dbReference>
<gene>
    <name evidence="1" type="ORF">B4O97_03435</name>
</gene>
<protein>
    <submittedName>
        <fullName evidence="1">Uncharacterized protein</fullName>
    </submittedName>
</protein>
<dbReference type="EMBL" id="MWQY01000003">
    <property type="protein sequence ID" value="ORC37255.1"/>
    <property type="molecule type" value="Genomic_DNA"/>
</dbReference>
<evidence type="ECO:0000313" key="1">
    <source>
        <dbReference type="EMBL" id="ORC37255.1"/>
    </source>
</evidence>
<reference evidence="1 2" key="1">
    <citation type="submission" date="2017-03" db="EMBL/GenBank/DDBJ databases">
        <title>Draft Genome sequence of Marispirochaeta sp. strain JC444.</title>
        <authorList>
            <person name="Shivani Y."/>
            <person name="Subhash Y."/>
            <person name="Sasikala C."/>
            <person name="Ramana C."/>
        </authorList>
    </citation>
    <scope>NUCLEOTIDE SEQUENCE [LARGE SCALE GENOMIC DNA]</scope>
    <source>
        <strain evidence="1 2">JC444</strain>
    </source>
</reference>
<proteinExistence type="predicted"/>
<organism evidence="1 2">
    <name type="scientific">Marispirochaeta aestuarii</name>
    <dbReference type="NCBI Taxonomy" id="1963862"/>
    <lineage>
        <taxon>Bacteria</taxon>
        <taxon>Pseudomonadati</taxon>
        <taxon>Spirochaetota</taxon>
        <taxon>Spirochaetia</taxon>
        <taxon>Spirochaetales</taxon>
        <taxon>Spirochaetaceae</taxon>
        <taxon>Marispirochaeta</taxon>
    </lineage>
</organism>
<sequence length="209" mass="22879">MGIMRSTLRSLFPPGHPWQLFGNIGQLVDALALSLERLREFLMDVITESNPGTATDTLQQWYAQLGITYDPTQSTATLRKRAKQAFTAIGGQSKEYIEAVLQVAYPNVTIEEVEIEPINQVGIGMIGKMVTTDYQSWVPAGAMDGTYPVYYYRVTGEISTPYDLNGIQNILDRIAPLTHTAVYDVTVLGITDTAMVGLGVTGLAEVGKE</sequence>
<evidence type="ECO:0000313" key="2">
    <source>
        <dbReference type="Proteomes" id="UP000192343"/>
    </source>
</evidence>
<dbReference type="AlphaFoldDB" id="A0A1Y1S2F3"/>
<dbReference type="RefSeq" id="WP_083048353.1">
    <property type="nucleotide sequence ID" value="NZ_MWQY01000003.1"/>
</dbReference>
<name>A0A1Y1S2F3_9SPIO</name>
<dbReference type="STRING" id="1963862.B4O97_03435"/>
<dbReference type="OrthoDB" id="6592844at2"/>
<accession>A0A1Y1S2F3</accession>